<dbReference type="Gene3D" id="3.50.30.50">
    <property type="entry name" value="Putative cyclase"/>
    <property type="match status" value="1"/>
</dbReference>
<evidence type="ECO:0000313" key="1">
    <source>
        <dbReference type="EMBL" id="MTD52620.1"/>
    </source>
</evidence>
<dbReference type="GO" id="GO:0019441">
    <property type="term" value="P:L-tryptophan catabolic process to kynurenine"/>
    <property type="evidence" value="ECO:0007669"/>
    <property type="project" value="InterPro"/>
</dbReference>
<dbReference type="SUPFAM" id="SSF102198">
    <property type="entry name" value="Putative cyclase"/>
    <property type="match status" value="1"/>
</dbReference>
<dbReference type="InterPro" id="IPR037175">
    <property type="entry name" value="KFase_sf"/>
</dbReference>
<reference evidence="1 2" key="1">
    <citation type="submission" date="2019-11" db="EMBL/GenBank/DDBJ databases">
        <title>Draft genome of Amycolatopsis RM579.</title>
        <authorList>
            <person name="Duangmal K."/>
            <person name="Mingma R."/>
        </authorList>
    </citation>
    <scope>NUCLEOTIDE SEQUENCE [LARGE SCALE GENOMIC DNA]</scope>
    <source>
        <strain evidence="1 2">RM579</strain>
    </source>
</reference>
<dbReference type="AlphaFoldDB" id="A0A6N7YZH7"/>
<dbReference type="Proteomes" id="UP000440096">
    <property type="component" value="Unassembled WGS sequence"/>
</dbReference>
<dbReference type="EMBL" id="WMBA01000001">
    <property type="protein sequence ID" value="MTD52620.1"/>
    <property type="molecule type" value="Genomic_DNA"/>
</dbReference>
<dbReference type="GO" id="GO:0004061">
    <property type="term" value="F:arylformamidase activity"/>
    <property type="evidence" value="ECO:0007669"/>
    <property type="project" value="InterPro"/>
</dbReference>
<dbReference type="Pfam" id="PF04199">
    <property type="entry name" value="Cyclase"/>
    <property type="match status" value="1"/>
</dbReference>
<dbReference type="InterPro" id="IPR007325">
    <property type="entry name" value="KFase/CYL"/>
</dbReference>
<dbReference type="OrthoDB" id="7067800at2"/>
<evidence type="ECO:0000313" key="2">
    <source>
        <dbReference type="Proteomes" id="UP000440096"/>
    </source>
</evidence>
<gene>
    <name evidence="1" type="ORF">GKO32_01280</name>
</gene>
<proteinExistence type="predicted"/>
<dbReference type="PANTHER" id="PTHR34861">
    <property type="match status" value="1"/>
</dbReference>
<dbReference type="RefSeq" id="WP_154754867.1">
    <property type="nucleotide sequence ID" value="NZ_WMBA01000001.1"/>
</dbReference>
<sequence>MSAGTPLVTTEAIEEYIAKYSNWGRWGDADELGAVNFITPSIVRGAAHSVRAGRVVGLGLPFDQHGPQTGVLGRTNCLRYSTATGTDHANGLQRLAGEELPHGFGFADDVIVMPLQSATHWDVLSHIFHNGRMYNGRPASTVTATGAEFSGAQAWRESLVGRAVLLDLPATLGVDWLENGHAIDADQLDAAAEFGKVKIREGDILLLRTGRLKRARAEGWGTYAGGDSPGLSYYTVPWLAAHGIAAVASDTWGVEVRPNELPGAFQPFHIPALVYMGLALGEMFDFEGLSQACAEEGRYEVLFSAPPLAFTGSAGAPPGPVAIL</sequence>
<dbReference type="PANTHER" id="PTHR34861:SF10">
    <property type="entry name" value="CYCLASE"/>
    <property type="match status" value="1"/>
</dbReference>
<comment type="caution">
    <text evidence="1">The sequence shown here is derived from an EMBL/GenBank/DDBJ whole genome shotgun (WGS) entry which is preliminary data.</text>
</comment>
<organism evidence="1 2">
    <name type="scientific">Amycolatopsis pithecellobii</name>
    <dbReference type="NCBI Taxonomy" id="664692"/>
    <lineage>
        <taxon>Bacteria</taxon>
        <taxon>Bacillati</taxon>
        <taxon>Actinomycetota</taxon>
        <taxon>Actinomycetes</taxon>
        <taxon>Pseudonocardiales</taxon>
        <taxon>Pseudonocardiaceae</taxon>
        <taxon>Amycolatopsis</taxon>
    </lineage>
</organism>
<protein>
    <submittedName>
        <fullName evidence="1">Cyclase family protein</fullName>
    </submittedName>
</protein>
<keyword evidence="2" id="KW-1185">Reference proteome</keyword>
<accession>A0A6N7YZH7</accession>
<name>A0A6N7YZH7_9PSEU</name>